<dbReference type="OrthoDB" id="8420518at2"/>
<keyword evidence="1" id="KW-1133">Transmembrane helix</keyword>
<comment type="caution">
    <text evidence="2">The sequence shown here is derived from an EMBL/GenBank/DDBJ whole genome shotgun (WGS) entry which is preliminary data.</text>
</comment>
<dbReference type="PATRIC" id="fig|106592.7.peg.5092"/>
<protein>
    <submittedName>
        <fullName evidence="2">Uncharacterized protein</fullName>
    </submittedName>
</protein>
<reference evidence="3" key="1">
    <citation type="submission" date="2015-07" db="EMBL/GenBank/DDBJ databases">
        <title>Whole genome sequence of an Ensifer adhaerens strain isolated from a cave pool in the Wind Cave National Park.</title>
        <authorList>
            <person name="Eng W.W.H."/>
            <person name="Gan H.M."/>
            <person name="Barton H.A."/>
            <person name="Savka M.A."/>
        </authorList>
    </citation>
    <scope>NUCLEOTIDE SEQUENCE [LARGE SCALE GENOMIC DNA]</scope>
    <source>
        <strain evidence="3">SD006</strain>
    </source>
</reference>
<keyword evidence="1" id="KW-0472">Membrane</keyword>
<feature type="transmembrane region" description="Helical" evidence="1">
    <location>
        <begin position="108"/>
        <end position="125"/>
    </location>
</feature>
<dbReference type="EMBL" id="LGAP01000033">
    <property type="protein sequence ID" value="KOF13682.1"/>
    <property type="molecule type" value="Genomic_DNA"/>
</dbReference>
<accession>A0A0L8BG93</accession>
<sequence length="139" mass="15290">MWKIFAVLYSLAFVFGLVFVGYLIASGALLGVSSVGWIMIYTSLFMALGTTIGLVGYAFNLNVPPLALWRPFSWLTGVWALLASYTSFTKFLSVAASSSGNDHITNVLWLSLALAIHCFSWLGVWRYGRRVSRQGAPAR</sequence>
<dbReference type="Proteomes" id="UP000037425">
    <property type="component" value="Unassembled WGS sequence"/>
</dbReference>
<proteinExistence type="predicted"/>
<evidence type="ECO:0000313" key="3">
    <source>
        <dbReference type="Proteomes" id="UP000037425"/>
    </source>
</evidence>
<organism evidence="2 3">
    <name type="scientific">Ensifer adhaerens</name>
    <name type="common">Sinorhizobium morelense</name>
    <dbReference type="NCBI Taxonomy" id="106592"/>
    <lineage>
        <taxon>Bacteria</taxon>
        <taxon>Pseudomonadati</taxon>
        <taxon>Pseudomonadota</taxon>
        <taxon>Alphaproteobacteria</taxon>
        <taxon>Hyphomicrobiales</taxon>
        <taxon>Rhizobiaceae</taxon>
        <taxon>Sinorhizobium/Ensifer group</taxon>
        <taxon>Ensifer</taxon>
    </lineage>
</organism>
<name>A0A0L8BG93_ENSAD</name>
<evidence type="ECO:0000256" key="1">
    <source>
        <dbReference type="SAM" id="Phobius"/>
    </source>
</evidence>
<evidence type="ECO:0000313" key="2">
    <source>
        <dbReference type="EMBL" id="KOF13682.1"/>
    </source>
</evidence>
<feature type="transmembrane region" description="Helical" evidence="1">
    <location>
        <begin position="38"/>
        <end position="59"/>
    </location>
</feature>
<dbReference type="RefSeq" id="WP_053252402.1">
    <property type="nucleotide sequence ID" value="NZ_LGAP01000033.1"/>
</dbReference>
<keyword evidence="1" id="KW-0812">Transmembrane</keyword>
<feature type="transmembrane region" description="Helical" evidence="1">
    <location>
        <begin position="71"/>
        <end position="88"/>
    </location>
</feature>
<gene>
    <name evidence="2" type="ORF">AC244_29670</name>
</gene>
<dbReference type="AlphaFoldDB" id="A0A0L8BG93"/>
<feature type="transmembrane region" description="Helical" evidence="1">
    <location>
        <begin position="7"/>
        <end position="32"/>
    </location>
</feature>